<proteinExistence type="predicted"/>
<evidence type="ECO:0000256" key="3">
    <source>
        <dbReference type="SAM" id="SignalP"/>
    </source>
</evidence>
<feature type="signal peptide" evidence="3">
    <location>
        <begin position="1"/>
        <end position="24"/>
    </location>
</feature>
<dbReference type="EMBL" id="JACHBX010000002">
    <property type="protein sequence ID" value="MBB6133951.1"/>
    <property type="molecule type" value="Genomic_DNA"/>
</dbReference>
<accession>A0A7W9WZZ3</accession>
<feature type="coiled-coil region" evidence="1">
    <location>
        <begin position="42"/>
        <end position="69"/>
    </location>
</feature>
<dbReference type="RefSeq" id="WP_183554101.1">
    <property type="nucleotide sequence ID" value="NZ_JACHBX010000002.1"/>
</dbReference>
<name>A0A7W9WZZ3_9BURK</name>
<feature type="compositionally biased region" description="Polar residues" evidence="2">
    <location>
        <begin position="70"/>
        <end position="86"/>
    </location>
</feature>
<gene>
    <name evidence="4" type="ORF">HD842_002093</name>
</gene>
<feature type="compositionally biased region" description="Pro residues" evidence="2">
    <location>
        <begin position="99"/>
        <end position="109"/>
    </location>
</feature>
<reference evidence="4 5" key="1">
    <citation type="submission" date="2020-08" db="EMBL/GenBank/DDBJ databases">
        <title>The Agave Microbiome: Exploring the role of microbial communities in plant adaptations to desert environments.</title>
        <authorList>
            <person name="Partida-Martinez L.P."/>
        </authorList>
    </citation>
    <scope>NUCLEOTIDE SEQUENCE [LARGE SCALE GENOMIC DNA]</scope>
    <source>
        <strain evidence="4 5">AT3.2</strain>
    </source>
</reference>
<evidence type="ECO:0000256" key="1">
    <source>
        <dbReference type="SAM" id="Coils"/>
    </source>
</evidence>
<evidence type="ECO:0000256" key="2">
    <source>
        <dbReference type="SAM" id="MobiDB-lite"/>
    </source>
</evidence>
<dbReference type="Proteomes" id="UP000540787">
    <property type="component" value="Unassembled WGS sequence"/>
</dbReference>
<evidence type="ECO:0000313" key="4">
    <source>
        <dbReference type="EMBL" id="MBB6133951.1"/>
    </source>
</evidence>
<protein>
    <recommendedName>
        <fullName evidence="6">Acetate kinase</fullName>
    </recommendedName>
</protein>
<keyword evidence="5" id="KW-1185">Reference proteome</keyword>
<sequence length="472" mass="50270">MYPHVARLGAAGLAAALLAPPALAQQVAPLSNNGAQPSSAELSQLKDELAQQRALVNRLLLEVQAQREQLQRMGTPSNGVLLSQQRGMGGAMSGQAPVAEPPVLPPVLPPAVTGVPAPLPPQQRPDQPGVPAPVPAQPAAPAQAQNTSRQQPNRPPEVAPIGDQPGVLTAPGTYVLEPSMQYGYSSSNRVALVGYTVIPALLIGLVDVREIKRNTFTTAITGRTGLSNRMEVEVKVPYVYRSDATVSREIFTGTAVERVFDTTGKGMGDVEVAGRYQLNNGGADKGYYIAGLRYKSRTGRDPFEVVTDCERRCIGENVTGTGLPLDLPTGSGFHSLQATLTWLYPSDPAVFFGNLSYVHNFKRDDVTRLVRNGEREPLGSLQPGAVLGFNFGMGLALNDKASLSLGYDHSTIGRMRQNGATSIGSVRTQLGTLLLGYSYRLSPKRSLNIAVGAGVTRDTPDVTLTLRLPMTF</sequence>
<organism evidence="4 5">
    <name type="scientific">Massilia aurea</name>
    <dbReference type="NCBI Taxonomy" id="373040"/>
    <lineage>
        <taxon>Bacteria</taxon>
        <taxon>Pseudomonadati</taxon>
        <taxon>Pseudomonadota</taxon>
        <taxon>Betaproteobacteria</taxon>
        <taxon>Burkholderiales</taxon>
        <taxon>Oxalobacteraceae</taxon>
        <taxon>Telluria group</taxon>
        <taxon>Massilia</taxon>
    </lineage>
</organism>
<feature type="chain" id="PRO_5031245568" description="Acetate kinase" evidence="3">
    <location>
        <begin position="25"/>
        <end position="472"/>
    </location>
</feature>
<evidence type="ECO:0000313" key="5">
    <source>
        <dbReference type="Proteomes" id="UP000540787"/>
    </source>
</evidence>
<keyword evidence="1" id="KW-0175">Coiled coil</keyword>
<feature type="region of interest" description="Disordered" evidence="2">
    <location>
        <begin position="70"/>
        <end position="166"/>
    </location>
</feature>
<evidence type="ECO:0008006" key="6">
    <source>
        <dbReference type="Google" id="ProtNLM"/>
    </source>
</evidence>
<keyword evidence="3" id="KW-0732">Signal</keyword>
<comment type="caution">
    <text evidence="4">The sequence shown here is derived from an EMBL/GenBank/DDBJ whole genome shotgun (WGS) entry which is preliminary data.</text>
</comment>
<dbReference type="AlphaFoldDB" id="A0A7W9WZZ3"/>
<feature type="compositionally biased region" description="Pro residues" evidence="2">
    <location>
        <begin position="117"/>
        <end position="138"/>
    </location>
</feature>